<comment type="caution">
    <text evidence="5">The sequence shown here is derived from an EMBL/GenBank/DDBJ whole genome shotgun (WGS) entry which is preliminary data.</text>
</comment>
<dbReference type="Proteomes" id="UP001150907">
    <property type="component" value="Unassembled WGS sequence"/>
</dbReference>
<feature type="region of interest" description="Disordered" evidence="4">
    <location>
        <begin position="1"/>
        <end position="57"/>
    </location>
</feature>
<feature type="compositionally biased region" description="Low complexity" evidence="4">
    <location>
        <begin position="37"/>
        <end position="47"/>
    </location>
</feature>
<evidence type="ECO:0000313" key="6">
    <source>
        <dbReference type="Proteomes" id="UP001150907"/>
    </source>
</evidence>
<dbReference type="AlphaFoldDB" id="A0A9W8EKU2"/>
<dbReference type="PANTHER" id="PTHR22838">
    <property type="entry name" value="WD REPEAT PROTEIN 26-RELATED"/>
    <property type="match status" value="1"/>
</dbReference>
<dbReference type="OrthoDB" id="972532at2759"/>
<evidence type="ECO:0000256" key="2">
    <source>
        <dbReference type="ARBA" id="ARBA00022737"/>
    </source>
</evidence>
<feature type="repeat" description="WD" evidence="3">
    <location>
        <begin position="282"/>
        <end position="323"/>
    </location>
</feature>
<protein>
    <submittedName>
        <fullName evidence="5">Uncharacterized protein</fullName>
    </submittedName>
</protein>
<dbReference type="SUPFAM" id="SSF50978">
    <property type="entry name" value="WD40 repeat-like"/>
    <property type="match status" value="1"/>
</dbReference>
<feature type="repeat" description="WD" evidence="3">
    <location>
        <begin position="324"/>
        <end position="365"/>
    </location>
</feature>
<evidence type="ECO:0000313" key="5">
    <source>
        <dbReference type="EMBL" id="KAJ2005778.1"/>
    </source>
</evidence>
<evidence type="ECO:0000256" key="3">
    <source>
        <dbReference type="PROSITE-ProRule" id="PRU00221"/>
    </source>
</evidence>
<feature type="repeat" description="WD" evidence="3">
    <location>
        <begin position="533"/>
        <end position="564"/>
    </location>
</feature>
<dbReference type="EMBL" id="JANBQF010000086">
    <property type="protein sequence ID" value="KAJ2005778.1"/>
    <property type="molecule type" value="Genomic_DNA"/>
</dbReference>
<dbReference type="PROSITE" id="PS50082">
    <property type="entry name" value="WD_REPEATS_2"/>
    <property type="match status" value="4"/>
</dbReference>
<organism evidence="5 6">
    <name type="scientific">Coemansia thaxteri</name>
    <dbReference type="NCBI Taxonomy" id="2663907"/>
    <lineage>
        <taxon>Eukaryota</taxon>
        <taxon>Fungi</taxon>
        <taxon>Fungi incertae sedis</taxon>
        <taxon>Zoopagomycota</taxon>
        <taxon>Kickxellomycotina</taxon>
        <taxon>Kickxellomycetes</taxon>
        <taxon>Kickxellales</taxon>
        <taxon>Kickxellaceae</taxon>
        <taxon>Coemansia</taxon>
    </lineage>
</organism>
<gene>
    <name evidence="5" type="ORF">H4R26_001774</name>
</gene>
<reference evidence="5" key="1">
    <citation type="submission" date="2022-07" db="EMBL/GenBank/DDBJ databases">
        <title>Phylogenomic reconstructions and comparative analyses of Kickxellomycotina fungi.</title>
        <authorList>
            <person name="Reynolds N.K."/>
            <person name="Stajich J.E."/>
            <person name="Barry K."/>
            <person name="Grigoriev I.V."/>
            <person name="Crous P."/>
            <person name="Smith M.E."/>
        </authorList>
    </citation>
    <scope>NUCLEOTIDE SEQUENCE</scope>
    <source>
        <strain evidence="5">IMI 214461</strain>
    </source>
</reference>
<keyword evidence="6" id="KW-1185">Reference proteome</keyword>
<dbReference type="InterPro" id="IPR001680">
    <property type="entry name" value="WD40_rpt"/>
</dbReference>
<dbReference type="PANTHER" id="PTHR22838:SF0">
    <property type="entry name" value="WD REPEAT-CONTAINING PROTEIN 26"/>
    <property type="match status" value="1"/>
</dbReference>
<dbReference type="InterPro" id="IPR019775">
    <property type="entry name" value="WD40_repeat_CS"/>
</dbReference>
<dbReference type="PROSITE" id="PS50294">
    <property type="entry name" value="WD_REPEATS_REGION"/>
    <property type="match status" value="4"/>
</dbReference>
<feature type="compositionally biased region" description="Low complexity" evidence="4">
    <location>
        <begin position="579"/>
        <end position="609"/>
    </location>
</feature>
<accession>A0A9W8EKU2</accession>
<dbReference type="Gene3D" id="2.130.10.10">
    <property type="entry name" value="YVTN repeat-like/Quinoprotein amine dehydrogenase"/>
    <property type="match status" value="3"/>
</dbReference>
<evidence type="ECO:0000256" key="4">
    <source>
        <dbReference type="SAM" id="MobiDB-lite"/>
    </source>
</evidence>
<evidence type="ECO:0000256" key="1">
    <source>
        <dbReference type="ARBA" id="ARBA00022574"/>
    </source>
</evidence>
<dbReference type="Pfam" id="PF23627">
    <property type="entry name" value="LisH_WDR26"/>
    <property type="match status" value="1"/>
</dbReference>
<keyword evidence="2" id="KW-0677">Repeat</keyword>
<dbReference type="PROSITE" id="PS00678">
    <property type="entry name" value="WD_REPEATS_1"/>
    <property type="match status" value="1"/>
</dbReference>
<dbReference type="InterPro" id="IPR051350">
    <property type="entry name" value="WD_repeat-ST_regulator"/>
</dbReference>
<feature type="repeat" description="WD" evidence="3">
    <location>
        <begin position="366"/>
        <end position="398"/>
    </location>
</feature>
<name>A0A9W8EKU2_9FUNG</name>
<feature type="region of interest" description="Disordered" evidence="4">
    <location>
        <begin position="577"/>
        <end position="626"/>
    </location>
</feature>
<proteinExistence type="predicted"/>
<dbReference type="GO" id="GO:0043161">
    <property type="term" value="P:proteasome-mediated ubiquitin-dependent protein catabolic process"/>
    <property type="evidence" value="ECO:0007669"/>
    <property type="project" value="TreeGrafter"/>
</dbReference>
<dbReference type="SMART" id="SM00320">
    <property type="entry name" value="WD40"/>
    <property type="match status" value="7"/>
</dbReference>
<dbReference type="InterPro" id="IPR036322">
    <property type="entry name" value="WD40_repeat_dom_sf"/>
</dbReference>
<dbReference type="InterPro" id="IPR020472">
    <property type="entry name" value="WD40_PAC1"/>
</dbReference>
<dbReference type="PRINTS" id="PR00320">
    <property type="entry name" value="GPROTEINBRPT"/>
</dbReference>
<keyword evidence="1 3" id="KW-0853">WD repeat</keyword>
<dbReference type="CDD" id="cd00200">
    <property type="entry name" value="WD40"/>
    <property type="match status" value="1"/>
</dbReference>
<dbReference type="Pfam" id="PF00400">
    <property type="entry name" value="WD40"/>
    <property type="match status" value="5"/>
</dbReference>
<dbReference type="InterPro" id="IPR015943">
    <property type="entry name" value="WD40/YVTN_repeat-like_dom_sf"/>
</dbReference>
<sequence>MTLPLSNSVRLADGSAHIDGDAPSTNGNRVDLTRPRSTSAASSGSGADLVAPSGGSELKRYPGQRNEALRQCLRQSQLGEEQVVRLMLQELRDRGFTDSYKLLQRESGYTLEDEPVACFRSNALSGKWSEVENALPSIGIDTSDNAARFIIKRQQFLEQLEARQLKQALLILQNELSKLTDDVTQLHRLSSLLMCPTAADLRTAAEWDGCEGRSRLLVLEALQKYIAPGKMVPVHRMESLFAQAVERQHDSCDQHVCATDGNLYADHTCPSLVFPKDLRVSLKGHSDEVWYVAFSPDGRYMGSASLDKTCIVWSMADYSIVHRLVGHECEVACLAWSPDSKQIASASNDRTLRLWDVETGRLLRVFSGHEETVTACKWLGGTGKIISGGMDHKVIIWNTDGEVVKQIATPRVHDFAISADCSLLLVADDKDCVHVYDLTTLTSLYVLEEPAVITSLALSSDARYCLTVLKTGGMNMWDLSSRSRMREFKGHVQGKYVIRCAFAGIDDRLVVLGSEDGSLHVWSRDTGRRVAHLEGHTSTVNACAWNSRLAVLASASDDMSISIWPAYHGAPSDIQQAKALSSSLSSPSASSPSASSPSASSQPHSPSALVSMVATEDTEQRTSPAA</sequence>
<dbReference type="GO" id="GO:0034657">
    <property type="term" value="C:GID complex"/>
    <property type="evidence" value="ECO:0007669"/>
    <property type="project" value="TreeGrafter"/>
</dbReference>